<dbReference type="AlphaFoldDB" id="A0A8H5FEA4"/>
<dbReference type="EMBL" id="JAACJK010000109">
    <property type="protein sequence ID" value="KAF5333387.1"/>
    <property type="molecule type" value="Genomic_DNA"/>
</dbReference>
<evidence type="ECO:0000313" key="4">
    <source>
        <dbReference type="Proteomes" id="UP000541558"/>
    </source>
</evidence>
<feature type="region of interest" description="Disordered" evidence="2">
    <location>
        <begin position="1"/>
        <end position="97"/>
    </location>
</feature>
<feature type="compositionally biased region" description="Low complexity" evidence="2">
    <location>
        <begin position="58"/>
        <end position="70"/>
    </location>
</feature>
<protein>
    <submittedName>
        <fullName evidence="3">Uncharacterized protein</fullName>
    </submittedName>
</protein>
<evidence type="ECO:0000256" key="1">
    <source>
        <dbReference type="SAM" id="Coils"/>
    </source>
</evidence>
<feature type="region of interest" description="Disordered" evidence="2">
    <location>
        <begin position="136"/>
        <end position="166"/>
    </location>
</feature>
<feature type="compositionally biased region" description="Low complexity" evidence="2">
    <location>
        <begin position="145"/>
        <end position="157"/>
    </location>
</feature>
<comment type="caution">
    <text evidence="3">The sequence shown here is derived from an EMBL/GenBank/DDBJ whole genome shotgun (WGS) entry which is preliminary data.</text>
</comment>
<gene>
    <name evidence="3" type="ORF">D9611_002658</name>
</gene>
<feature type="compositionally biased region" description="Polar residues" evidence="2">
    <location>
        <begin position="15"/>
        <end position="37"/>
    </location>
</feature>
<organism evidence="3 4">
    <name type="scientific">Ephemerocybe angulata</name>
    <dbReference type="NCBI Taxonomy" id="980116"/>
    <lineage>
        <taxon>Eukaryota</taxon>
        <taxon>Fungi</taxon>
        <taxon>Dikarya</taxon>
        <taxon>Basidiomycota</taxon>
        <taxon>Agaricomycotina</taxon>
        <taxon>Agaricomycetes</taxon>
        <taxon>Agaricomycetidae</taxon>
        <taxon>Agaricales</taxon>
        <taxon>Agaricineae</taxon>
        <taxon>Psathyrellaceae</taxon>
        <taxon>Ephemerocybe</taxon>
    </lineage>
</organism>
<keyword evidence="1" id="KW-0175">Coiled coil</keyword>
<dbReference type="Proteomes" id="UP000541558">
    <property type="component" value="Unassembled WGS sequence"/>
</dbReference>
<sequence>MAKPQEDPNPPLTRGRNTSPKPLVSSRGSSAASTPTSPIVPGAGADERGRKVTSLGLAASPEVPAVESPSESPPEEASNDRTIGQSPRPPLDSGSAGPGAVCFPLYLRYDLKLNDNKESLGEGFTVRVVDRTTWVSTSGPPPLRTAPAPTRRTAPPTEENAQETTDSLQVNAAEYPWLYMSSTLDACFDNTESSKLQPESSEKSTNVAQDRVLFGASESDEFSKTAPIVMQAFHTHGETCSRVEAEALQLALHGSKSSEEDEEARLQAYRDMLDELEALHAEALTLESSIEELTSAQNAEDRLDAETTEPSARSQILGVISASLPVIKARIMNLSMAQELVDSALENLTMSLRMESLGIE</sequence>
<proteinExistence type="predicted"/>
<reference evidence="3 4" key="1">
    <citation type="journal article" date="2020" name="ISME J.">
        <title>Uncovering the hidden diversity of litter-decomposition mechanisms in mushroom-forming fungi.</title>
        <authorList>
            <person name="Floudas D."/>
            <person name="Bentzer J."/>
            <person name="Ahren D."/>
            <person name="Johansson T."/>
            <person name="Persson P."/>
            <person name="Tunlid A."/>
        </authorList>
    </citation>
    <scope>NUCLEOTIDE SEQUENCE [LARGE SCALE GENOMIC DNA]</scope>
    <source>
        <strain evidence="3 4">CBS 175.51</strain>
    </source>
</reference>
<evidence type="ECO:0000256" key="2">
    <source>
        <dbReference type="SAM" id="MobiDB-lite"/>
    </source>
</evidence>
<dbReference type="OrthoDB" id="2803656at2759"/>
<evidence type="ECO:0000313" key="3">
    <source>
        <dbReference type="EMBL" id="KAF5333387.1"/>
    </source>
</evidence>
<feature type="coiled-coil region" evidence="1">
    <location>
        <begin position="259"/>
        <end position="306"/>
    </location>
</feature>
<keyword evidence="4" id="KW-1185">Reference proteome</keyword>
<accession>A0A8H5FEA4</accession>
<name>A0A8H5FEA4_9AGAR</name>